<reference evidence="3" key="1">
    <citation type="submission" date="2014-12" db="EMBL/GenBank/DDBJ databases">
        <title>Genome Sequence of Valsa Canker Pathogens Uncovers a Specific Adaption of Colonization on Woody Bark.</title>
        <authorList>
            <person name="Yin Z."/>
            <person name="Liu H."/>
            <person name="Gao X."/>
            <person name="Li Z."/>
            <person name="Song N."/>
            <person name="Ke X."/>
            <person name="Dai Q."/>
            <person name="Wu Y."/>
            <person name="Sun Y."/>
            <person name="Xu J.-R."/>
            <person name="Kang Z.K."/>
            <person name="Wang L."/>
            <person name="Huang L."/>
        </authorList>
    </citation>
    <scope>NUCLEOTIDE SEQUENCE [LARGE SCALE GENOMIC DNA]</scope>
    <source>
        <strain evidence="3">03-8</strain>
    </source>
</reference>
<dbReference type="OrthoDB" id="5234032at2759"/>
<organism evidence="3 4">
    <name type="scientific">Cytospora mali</name>
    <name type="common">Apple Valsa canker fungus</name>
    <name type="synonym">Valsa mali</name>
    <dbReference type="NCBI Taxonomy" id="578113"/>
    <lineage>
        <taxon>Eukaryota</taxon>
        <taxon>Fungi</taxon>
        <taxon>Dikarya</taxon>
        <taxon>Ascomycota</taxon>
        <taxon>Pezizomycotina</taxon>
        <taxon>Sordariomycetes</taxon>
        <taxon>Sordariomycetidae</taxon>
        <taxon>Diaporthales</taxon>
        <taxon>Cytosporaceae</taxon>
        <taxon>Cytospora</taxon>
    </lineage>
</organism>
<feature type="compositionally biased region" description="Basic and acidic residues" evidence="1">
    <location>
        <begin position="7"/>
        <end position="17"/>
    </location>
</feature>
<evidence type="ECO:0000256" key="2">
    <source>
        <dbReference type="SAM" id="Phobius"/>
    </source>
</evidence>
<evidence type="ECO:0000256" key="1">
    <source>
        <dbReference type="SAM" id="MobiDB-lite"/>
    </source>
</evidence>
<evidence type="ECO:0000313" key="4">
    <source>
        <dbReference type="Proteomes" id="UP000078559"/>
    </source>
</evidence>
<keyword evidence="4" id="KW-1185">Reference proteome</keyword>
<dbReference type="EMBL" id="CM003110">
    <property type="protein sequence ID" value="KUI74450.1"/>
    <property type="molecule type" value="Genomic_DNA"/>
</dbReference>
<sequence>MADSNPDDVKNTTHENGEVTASQQDPPAPSQTNPRRFSQYAEALENPLPQIVVEPVPKPVSNLNQLDCDDTASMRPVVQPDDPVDRRSSAVVYVGEEPSRFRKYRTPIIVGLIIIVIILTGTVVGVVVSNRNHSGSGGGVASQFNDDRSRISSAFHYHHLCVSLFDTIFYPAIIEVSHSGDAFLSSIPSQCADTSNYLTSVSFMSILRGTGYTVTYYATNNATDCCTYCYTQISDGCDSWKWSGGFIGTACSMITGWKGSNSDSTCPHGHTAVAFQQDANNDSLVGGVGPCATLAAS</sequence>
<keyword evidence="2" id="KW-1133">Transmembrane helix</keyword>
<keyword evidence="2" id="KW-0812">Transmembrane</keyword>
<gene>
    <name evidence="3" type="ORF">VM1G_10082</name>
</gene>
<feature type="compositionally biased region" description="Polar residues" evidence="1">
    <location>
        <begin position="19"/>
        <end position="36"/>
    </location>
</feature>
<feature type="region of interest" description="Disordered" evidence="1">
    <location>
        <begin position="1"/>
        <end position="41"/>
    </location>
</feature>
<accession>A0A194WE20</accession>
<protein>
    <submittedName>
        <fullName evidence="3">Uncharacterized protein</fullName>
    </submittedName>
</protein>
<proteinExistence type="predicted"/>
<keyword evidence="2" id="KW-0472">Membrane</keyword>
<feature type="transmembrane region" description="Helical" evidence="2">
    <location>
        <begin position="108"/>
        <end position="128"/>
    </location>
</feature>
<name>A0A194WE20_CYTMA</name>
<dbReference type="AlphaFoldDB" id="A0A194WE20"/>
<dbReference type="Proteomes" id="UP000078559">
    <property type="component" value="Chromosome 13"/>
</dbReference>
<evidence type="ECO:0000313" key="3">
    <source>
        <dbReference type="EMBL" id="KUI74450.1"/>
    </source>
</evidence>